<accession>A0ABM3VA40</accession>
<dbReference type="SMART" id="SM00343">
    <property type="entry name" value="ZnF_C2HC"/>
    <property type="match status" value="2"/>
</dbReference>
<dbReference type="Gene3D" id="4.10.60.10">
    <property type="entry name" value="Zinc finger, CCHC-type"/>
    <property type="match status" value="1"/>
</dbReference>
<dbReference type="GeneID" id="131804192"/>
<dbReference type="InterPro" id="IPR036875">
    <property type="entry name" value="Znf_CCHC_sf"/>
</dbReference>
<feature type="compositionally biased region" description="Polar residues" evidence="2">
    <location>
        <begin position="130"/>
        <end position="144"/>
    </location>
</feature>
<name>A0ABM3VA40_MUSDO</name>
<dbReference type="InterPro" id="IPR001878">
    <property type="entry name" value="Znf_CCHC"/>
</dbReference>
<evidence type="ECO:0000256" key="2">
    <source>
        <dbReference type="SAM" id="MobiDB-lite"/>
    </source>
</evidence>
<feature type="domain" description="CCHC-type" evidence="3">
    <location>
        <begin position="405"/>
        <end position="421"/>
    </location>
</feature>
<organism evidence="4 5">
    <name type="scientific">Musca domestica</name>
    <name type="common">House fly</name>
    <dbReference type="NCBI Taxonomy" id="7370"/>
    <lineage>
        <taxon>Eukaryota</taxon>
        <taxon>Metazoa</taxon>
        <taxon>Ecdysozoa</taxon>
        <taxon>Arthropoda</taxon>
        <taxon>Hexapoda</taxon>
        <taxon>Insecta</taxon>
        <taxon>Pterygota</taxon>
        <taxon>Neoptera</taxon>
        <taxon>Endopterygota</taxon>
        <taxon>Diptera</taxon>
        <taxon>Brachycera</taxon>
        <taxon>Muscomorpha</taxon>
        <taxon>Muscoidea</taxon>
        <taxon>Muscidae</taxon>
        <taxon>Musca</taxon>
    </lineage>
</organism>
<dbReference type="Pfam" id="PF03732">
    <property type="entry name" value="Retrotrans_gag"/>
    <property type="match status" value="1"/>
</dbReference>
<feature type="region of interest" description="Disordered" evidence="2">
    <location>
        <begin position="130"/>
        <end position="171"/>
    </location>
</feature>
<reference evidence="5" key="1">
    <citation type="submission" date="2025-08" db="UniProtKB">
        <authorList>
            <consortium name="RefSeq"/>
        </authorList>
    </citation>
    <scope>IDENTIFICATION</scope>
    <source>
        <strain evidence="5">Aabys</strain>
        <tissue evidence="5">Whole body</tissue>
    </source>
</reference>
<protein>
    <submittedName>
        <fullName evidence="5">Uncharacterized protein LOC131804192</fullName>
    </submittedName>
</protein>
<dbReference type="PANTHER" id="PTHR33223:SF6">
    <property type="entry name" value="CCHC-TYPE DOMAIN-CONTAINING PROTEIN"/>
    <property type="match status" value="1"/>
</dbReference>
<proteinExistence type="predicted"/>
<keyword evidence="1" id="KW-0479">Metal-binding</keyword>
<dbReference type="SUPFAM" id="SSF57756">
    <property type="entry name" value="Retrovirus zinc finger-like domains"/>
    <property type="match status" value="1"/>
</dbReference>
<dbReference type="PROSITE" id="PS50158">
    <property type="entry name" value="ZF_CCHC"/>
    <property type="match status" value="1"/>
</dbReference>
<dbReference type="InterPro" id="IPR005162">
    <property type="entry name" value="Retrotrans_gag_dom"/>
</dbReference>
<evidence type="ECO:0000313" key="4">
    <source>
        <dbReference type="Proteomes" id="UP001652621"/>
    </source>
</evidence>
<keyword evidence="1" id="KW-0862">Zinc</keyword>
<feature type="region of interest" description="Disordered" evidence="2">
    <location>
        <begin position="1"/>
        <end position="74"/>
    </location>
</feature>
<dbReference type="RefSeq" id="XP_058982659.1">
    <property type="nucleotide sequence ID" value="XM_059126676.1"/>
</dbReference>
<keyword evidence="1" id="KW-0863">Zinc-finger</keyword>
<sequence length="465" mass="52487">MHQGTGAKPKTYGISTRSNSRTGQVIQTQDDVPSGNTASVEANNRTVSSDVEDSPNPNKVTEDGSTITTPSFSPLTMLGNSGEQVERMNSTGIVEVVESALEATQASMLELMRKEMQKAVSIAVKTALSQTSSPHAGPSSNPAAQSVDWPHELPSRPTAPVHTNAPTVSNIPNDDFINVDNRNCFSRPKYPYISKWGVKFDGTTKTPQIEDFLFRVERLRKSYGFSERELLEGFHLLLEGRANQWYWAQTRQYPDMNWKNLKLNMTREFQRYQSNLDVLRQMMDRKQGRDETVTQYIDAITILRPQLRQSLQDYEVIDIIKAGLKPRIAHLLFSADIYSVEQLRNECRKAEEFLDRESVARVRTNAPSRMVNEIFDSDYKEITKEVDELKLRPKVTSFPKTETSRCWNCGDNGHVFKQCTSSQRSLFCFKCGSPGITAPQCNNCKKSTRPSNPFKSVSVSTQTVD</sequence>
<evidence type="ECO:0000256" key="1">
    <source>
        <dbReference type="PROSITE-ProRule" id="PRU00047"/>
    </source>
</evidence>
<dbReference type="PANTHER" id="PTHR33223">
    <property type="entry name" value="CCHC-TYPE DOMAIN-CONTAINING PROTEIN"/>
    <property type="match status" value="1"/>
</dbReference>
<evidence type="ECO:0000259" key="3">
    <source>
        <dbReference type="PROSITE" id="PS50158"/>
    </source>
</evidence>
<gene>
    <name evidence="5" type="primary">LOC131804192</name>
</gene>
<keyword evidence="4" id="KW-1185">Reference proteome</keyword>
<feature type="compositionally biased region" description="Polar residues" evidence="2">
    <location>
        <begin position="13"/>
        <end position="74"/>
    </location>
</feature>
<dbReference type="Proteomes" id="UP001652621">
    <property type="component" value="Unplaced"/>
</dbReference>
<evidence type="ECO:0000313" key="5">
    <source>
        <dbReference type="RefSeq" id="XP_058982659.1"/>
    </source>
</evidence>